<evidence type="ECO:0000259" key="5">
    <source>
        <dbReference type="PROSITE" id="PS51078"/>
    </source>
</evidence>
<accession>A0AAU7KJY2</accession>
<dbReference type="SUPFAM" id="SSF55781">
    <property type="entry name" value="GAF domain-like"/>
    <property type="match status" value="1"/>
</dbReference>
<dbReference type="InterPro" id="IPR005471">
    <property type="entry name" value="Tscrpt_reg_IclR_N"/>
</dbReference>
<evidence type="ECO:0000313" key="6">
    <source>
        <dbReference type="EMBL" id="XBO71468.1"/>
    </source>
</evidence>
<dbReference type="InterPro" id="IPR014757">
    <property type="entry name" value="Tscrpt_reg_IclR_C"/>
</dbReference>
<dbReference type="InterPro" id="IPR050707">
    <property type="entry name" value="HTH_MetabolicPath_Reg"/>
</dbReference>
<dbReference type="GO" id="GO:0045892">
    <property type="term" value="P:negative regulation of DNA-templated transcription"/>
    <property type="evidence" value="ECO:0007669"/>
    <property type="project" value="TreeGrafter"/>
</dbReference>
<dbReference type="PANTHER" id="PTHR30136:SF39">
    <property type="entry name" value="TRANSCRIPTIONAL REGULATORY PROTEIN"/>
    <property type="match status" value="1"/>
</dbReference>
<feature type="domain" description="IclR-ED" evidence="5">
    <location>
        <begin position="76"/>
        <end position="255"/>
    </location>
</feature>
<dbReference type="InterPro" id="IPR036388">
    <property type="entry name" value="WH-like_DNA-bd_sf"/>
</dbReference>
<dbReference type="Pfam" id="PF01614">
    <property type="entry name" value="IclR_C"/>
    <property type="match status" value="1"/>
</dbReference>
<organism evidence="6">
    <name type="scientific">Halomonas sp. RT37</name>
    <dbReference type="NCBI Taxonomy" id="2950872"/>
    <lineage>
        <taxon>Bacteria</taxon>
        <taxon>Pseudomonadati</taxon>
        <taxon>Pseudomonadota</taxon>
        <taxon>Gammaproteobacteria</taxon>
        <taxon>Oceanospirillales</taxon>
        <taxon>Halomonadaceae</taxon>
        <taxon>Halomonas</taxon>
    </lineage>
</organism>
<sequence>MNSERTSEKTKAPAVDHSVMILDLLAATSYPMTLSEICDATGISPATGHRVINALLHHQLVAQDPSRKKSYCIGSRIFQISSTIYNKQSLIPYFYPIAEILKNEIHKTIFLCVPIGNKVVVVSKIDGASGASFNLYVGKTMALHEAASGKIILAMRDEDSWQGYLADELGLAPENKGVKGVMAELGRAHRLGYATSDGAPEQGVSCIAAPVLNLRNEPIAAISAAISSDTLSPQEARRYSKNLVQAARQLSSRVV</sequence>
<keyword evidence="1" id="KW-0805">Transcription regulation</keyword>
<dbReference type="RefSeq" id="WP_348827469.1">
    <property type="nucleotide sequence ID" value="NZ_CP098827.1"/>
</dbReference>
<feature type="domain" description="HTH iclR-type" evidence="4">
    <location>
        <begin position="12"/>
        <end position="75"/>
    </location>
</feature>
<dbReference type="GO" id="GO:0003677">
    <property type="term" value="F:DNA binding"/>
    <property type="evidence" value="ECO:0007669"/>
    <property type="project" value="UniProtKB-KW"/>
</dbReference>
<dbReference type="AlphaFoldDB" id="A0AAU7KJY2"/>
<protein>
    <submittedName>
        <fullName evidence="6">IclR family transcriptional regulator</fullName>
    </submittedName>
</protein>
<keyword evidence="3" id="KW-0804">Transcription</keyword>
<dbReference type="InterPro" id="IPR036390">
    <property type="entry name" value="WH_DNA-bd_sf"/>
</dbReference>
<gene>
    <name evidence="6" type="ORF">NFG58_01760</name>
</gene>
<dbReference type="EMBL" id="CP098827">
    <property type="protein sequence ID" value="XBO71468.1"/>
    <property type="molecule type" value="Genomic_DNA"/>
</dbReference>
<name>A0AAU7KJY2_9GAMM</name>
<dbReference type="PROSITE" id="PS51077">
    <property type="entry name" value="HTH_ICLR"/>
    <property type="match status" value="1"/>
</dbReference>
<keyword evidence="2" id="KW-0238">DNA-binding</keyword>
<evidence type="ECO:0000256" key="2">
    <source>
        <dbReference type="ARBA" id="ARBA00023125"/>
    </source>
</evidence>
<dbReference type="Gene3D" id="3.30.450.40">
    <property type="match status" value="1"/>
</dbReference>
<dbReference type="SMART" id="SM00346">
    <property type="entry name" value="HTH_ICLR"/>
    <property type="match status" value="1"/>
</dbReference>
<reference evidence="6" key="1">
    <citation type="submission" date="2022-06" db="EMBL/GenBank/DDBJ databases">
        <title>A novel DMS-producing enzyme.</title>
        <authorList>
            <person name="Zhang Y."/>
        </authorList>
    </citation>
    <scope>NUCLEOTIDE SEQUENCE</scope>
    <source>
        <strain evidence="6">RT37</strain>
    </source>
</reference>
<evidence type="ECO:0000259" key="4">
    <source>
        <dbReference type="PROSITE" id="PS51077"/>
    </source>
</evidence>
<proteinExistence type="predicted"/>
<dbReference type="GO" id="GO:0003700">
    <property type="term" value="F:DNA-binding transcription factor activity"/>
    <property type="evidence" value="ECO:0007669"/>
    <property type="project" value="TreeGrafter"/>
</dbReference>
<dbReference type="PROSITE" id="PS51078">
    <property type="entry name" value="ICLR_ED"/>
    <property type="match status" value="1"/>
</dbReference>
<evidence type="ECO:0000256" key="1">
    <source>
        <dbReference type="ARBA" id="ARBA00023015"/>
    </source>
</evidence>
<dbReference type="InterPro" id="IPR029016">
    <property type="entry name" value="GAF-like_dom_sf"/>
</dbReference>
<dbReference type="SUPFAM" id="SSF46785">
    <property type="entry name" value="Winged helix' DNA-binding domain"/>
    <property type="match status" value="1"/>
</dbReference>
<dbReference type="Gene3D" id="1.10.10.10">
    <property type="entry name" value="Winged helix-like DNA-binding domain superfamily/Winged helix DNA-binding domain"/>
    <property type="match status" value="1"/>
</dbReference>
<evidence type="ECO:0000256" key="3">
    <source>
        <dbReference type="ARBA" id="ARBA00023163"/>
    </source>
</evidence>
<dbReference type="Pfam" id="PF09339">
    <property type="entry name" value="HTH_IclR"/>
    <property type="match status" value="1"/>
</dbReference>
<dbReference type="PANTHER" id="PTHR30136">
    <property type="entry name" value="HELIX-TURN-HELIX TRANSCRIPTIONAL REGULATOR, ICLR FAMILY"/>
    <property type="match status" value="1"/>
</dbReference>